<dbReference type="EMBL" id="VWZI01019547">
    <property type="protein sequence ID" value="NXG51403.1"/>
    <property type="molecule type" value="Genomic_DNA"/>
</dbReference>
<dbReference type="GO" id="GO:0051287">
    <property type="term" value="F:NAD binding"/>
    <property type="evidence" value="ECO:0007669"/>
    <property type="project" value="UniProtKB-UniRule"/>
</dbReference>
<name>A0A7K9CFK4_9PICI</name>
<evidence type="ECO:0000256" key="5">
    <source>
        <dbReference type="ARBA" id="ARBA00021582"/>
    </source>
</evidence>
<dbReference type="FunFam" id="3.30.1330.90:FF:000005">
    <property type="entry name" value="D-3-phosphoglycerate dehydrogenase"/>
    <property type="match status" value="1"/>
</dbReference>
<dbReference type="Proteomes" id="UP000574528">
    <property type="component" value="Unassembled WGS sequence"/>
</dbReference>
<accession>A0A7K9CFK4</accession>
<evidence type="ECO:0000313" key="18">
    <source>
        <dbReference type="Proteomes" id="UP000574528"/>
    </source>
</evidence>
<organism evidence="17 18">
    <name type="scientific">Psilopogon haemacephalus</name>
    <name type="common">coppersmith barbet</name>
    <dbReference type="NCBI Taxonomy" id="2585815"/>
    <lineage>
        <taxon>Eukaryota</taxon>
        <taxon>Metazoa</taxon>
        <taxon>Chordata</taxon>
        <taxon>Craniata</taxon>
        <taxon>Vertebrata</taxon>
        <taxon>Euteleostomi</taxon>
        <taxon>Archelosauria</taxon>
        <taxon>Archosauria</taxon>
        <taxon>Dinosauria</taxon>
        <taxon>Saurischia</taxon>
        <taxon>Theropoda</taxon>
        <taxon>Coelurosauria</taxon>
        <taxon>Aves</taxon>
        <taxon>Neognathae</taxon>
        <taxon>Neoaves</taxon>
        <taxon>Telluraves</taxon>
        <taxon>Coraciimorphae</taxon>
        <taxon>Piciformes</taxon>
        <taxon>Megalaimidae</taxon>
        <taxon>Psilopogon</taxon>
    </lineage>
</organism>
<keyword evidence="7 13" id="KW-0028">Amino-acid biosynthesis</keyword>
<comment type="pathway">
    <text evidence="1 13">Amino-acid biosynthesis; L-serine biosynthesis; L-serine from 3-phospho-D-glycerate: step 1/3.</text>
</comment>
<evidence type="ECO:0000256" key="9">
    <source>
        <dbReference type="ARBA" id="ARBA00023002"/>
    </source>
</evidence>
<comment type="caution">
    <text evidence="17">The sequence shown here is derived from an EMBL/GenBank/DDBJ whole genome shotgun (WGS) entry which is preliminary data.</text>
</comment>
<dbReference type="EC" id="1.1.1.95" evidence="4 13"/>
<evidence type="ECO:0000259" key="14">
    <source>
        <dbReference type="Pfam" id="PF00389"/>
    </source>
</evidence>
<feature type="domain" description="D-3-phosphoglycerate dehydrogenase ASB" evidence="16">
    <location>
        <begin position="330"/>
        <end position="438"/>
    </location>
</feature>
<sequence>MALGKLQKVLISDSLDPCCREILQAGGLRVQEKPGLTMEELLREIKDCDGLIVRSATKVTADVLEVAERLQVVGRAGTGVDNVDVEAATRKGVLVMNTPTGNSLSAAELTCGMILCLARQIPQAAASMKEGKWDRKKYMGMELNGKTLAVLGLGRIGREVATRMQAFGMKTIGYDPIIPPEISATFGVEQLPLEQIWPLCDFITVHTPLLPSTTGLLNDSTFAKCRRGVQVVNCARGGIVDEGALLRALRSGQCGGAALDVFTQEPPKDRELVNHPNVISCPHLGASTREAQSRCGKEIAMQIVDMATGKGLAGVVNGQALSKAFAPQTKPWIALAKALGRVLRTVGRQAQGSLQVCTLGTPLQDSGSYLTPAVAAGMLAGVAQKEVTLVNALLLAQEAGLKVTTTHSDMAPEPHSNVGLLQVSLQGTSHRAVGSVQGSTAVLQEINGAIFKQPAPLAGPILIYRAKTSEPNTLPALAGLLEKAGVQLQSYHSCSPVAGEQWCVVGLSGPLSDLGELKPHIMEAFQLLV</sequence>
<dbReference type="InterPro" id="IPR029753">
    <property type="entry name" value="D-isomer_DH_CS"/>
</dbReference>
<evidence type="ECO:0000256" key="2">
    <source>
        <dbReference type="ARBA" id="ARBA00005854"/>
    </source>
</evidence>
<dbReference type="Gene3D" id="3.40.50.720">
    <property type="entry name" value="NAD(P)-binding Rossmann-like Domain"/>
    <property type="match status" value="2"/>
</dbReference>
<evidence type="ECO:0000313" key="17">
    <source>
        <dbReference type="EMBL" id="NXG51403.1"/>
    </source>
</evidence>
<keyword evidence="9 13" id="KW-0560">Oxidoreductase</keyword>
<evidence type="ECO:0000256" key="13">
    <source>
        <dbReference type="RuleBase" id="RU363003"/>
    </source>
</evidence>
<dbReference type="GO" id="GO:0006564">
    <property type="term" value="P:L-serine biosynthetic process"/>
    <property type="evidence" value="ECO:0007669"/>
    <property type="project" value="UniProtKB-KW"/>
</dbReference>
<dbReference type="InterPro" id="IPR006139">
    <property type="entry name" value="D-isomer_2_OHA_DH_cat_dom"/>
</dbReference>
<dbReference type="UniPathway" id="UPA00135">
    <property type="reaction ID" value="UER00196"/>
</dbReference>
<comment type="subunit">
    <text evidence="3">Homotetramer.</text>
</comment>
<dbReference type="Pfam" id="PF00389">
    <property type="entry name" value="2-Hacid_dh"/>
    <property type="match status" value="1"/>
</dbReference>
<dbReference type="InterPro" id="IPR036291">
    <property type="entry name" value="NAD(P)-bd_dom_sf"/>
</dbReference>
<dbReference type="InterPro" id="IPR029009">
    <property type="entry name" value="ASB_dom_sf"/>
</dbReference>
<feature type="domain" description="D-isomer specific 2-hydroxyacid dehydrogenase NAD-binding" evidence="15">
    <location>
        <begin position="112"/>
        <end position="285"/>
    </location>
</feature>
<dbReference type="Gene3D" id="3.30.1330.90">
    <property type="entry name" value="D-3-phosphoglycerate dehydrogenase, domain 3"/>
    <property type="match status" value="1"/>
</dbReference>
<dbReference type="FunFam" id="3.40.50.720:FF:000616">
    <property type="entry name" value="D-3-phosphoglycerate dehydrogenase 2 chloroplastic"/>
    <property type="match status" value="1"/>
</dbReference>
<dbReference type="Pfam" id="PF02826">
    <property type="entry name" value="2-Hacid_dh_C"/>
    <property type="match status" value="1"/>
</dbReference>
<dbReference type="PANTHER" id="PTHR42938">
    <property type="entry name" value="FORMATE DEHYDROGENASE 1"/>
    <property type="match status" value="1"/>
</dbReference>
<reference evidence="17 18" key="1">
    <citation type="submission" date="2019-09" db="EMBL/GenBank/DDBJ databases">
        <title>Bird 10,000 Genomes (B10K) Project - Family phase.</title>
        <authorList>
            <person name="Zhang G."/>
        </authorList>
    </citation>
    <scope>NUCLEOTIDE SEQUENCE [LARGE SCALE GENOMIC DNA]</scope>
    <source>
        <strain evidence="17">B10K-DU-001-24</strain>
        <tissue evidence="17">Muscle</tissue>
    </source>
</reference>
<dbReference type="PROSITE" id="PS00670">
    <property type="entry name" value="D_2_HYDROXYACID_DH_2"/>
    <property type="match status" value="1"/>
</dbReference>
<proteinExistence type="inferred from homology"/>
<dbReference type="PROSITE" id="PS00065">
    <property type="entry name" value="D_2_HYDROXYACID_DH_1"/>
    <property type="match status" value="1"/>
</dbReference>
<evidence type="ECO:0000256" key="3">
    <source>
        <dbReference type="ARBA" id="ARBA00011881"/>
    </source>
</evidence>
<evidence type="ECO:0000256" key="7">
    <source>
        <dbReference type="ARBA" id="ARBA00022605"/>
    </source>
</evidence>
<dbReference type="SUPFAM" id="SSF51735">
    <property type="entry name" value="NAD(P)-binding Rossmann-fold domains"/>
    <property type="match status" value="1"/>
</dbReference>
<evidence type="ECO:0000256" key="1">
    <source>
        <dbReference type="ARBA" id="ARBA00005216"/>
    </source>
</evidence>
<dbReference type="CDD" id="cd12173">
    <property type="entry name" value="PGDH_4"/>
    <property type="match status" value="1"/>
</dbReference>
<dbReference type="InterPro" id="IPR006236">
    <property type="entry name" value="PGDH"/>
</dbReference>
<dbReference type="SUPFAM" id="SSF143548">
    <property type="entry name" value="Serine metabolism enzymes domain"/>
    <property type="match status" value="1"/>
</dbReference>
<evidence type="ECO:0000256" key="4">
    <source>
        <dbReference type="ARBA" id="ARBA00013143"/>
    </source>
</evidence>
<evidence type="ECO:0000256" key="6">
    <source>
        <dbReference type="ARBA" id="ARBA00022553"/>
    </source>
</evidence>
<dbReference type="PANTHER" id="PTHR42938:SF22">
    <property type="entry name" value="D-3-PHOSPHOGLYCERATE DEHYDROGENASE"/>
    <property type="match status" value="1"/>
</dbReference>
<evidence type="ECO:0000256" key="12">
    <source>
        <dbReference type="ARBA" id="ARBA00048731"/>
    </source>
</evidence>
<dbReference type="GO" id="GO:0004617">
    <property type="term" value="F:phosphoglycerate dehydrogenase activity"/>
    <property type="evidence" value="ECO:0007669"/>
    <property type="project" value="UniProtKB-EC"/>
</dbReference>
<dbReference type="AlphaFoldDB" id="A0A7K9CFK4"/>
<dbReference type="OrthoDB" id="1621027at2759"/>
<evidence type="ECO:0000256" key="10">
    <source>
        <dbReference type="ARBA" id="ARBA00023027"/>
    </source>
</evidence>
<evidence type="ECO:0000259" key="15">
    <source>
        <dbReference type="Pfam" id="PF02826"/>
    </source>
</evidence>
<keyword evidence="18" id="KW-1185">Reference proteome</keyword>
<evidence type="ECO:0000256" key="8">
    <source>
        <dbReference type="ARBA" id="ARBA00022990"/>
    </source>
</evidence>
<keyword evidence="8" id="KW-0007">Acetylation</keyword>
<comment type="catalytic activity">
    <reaction evidence="12 13">
        <text>(2R)-3-phosphoglycerate + NAD(+) = 3-phosphooxypyruvate + NADH + H(+)</text>
        <dbReference type="Rhea" id="RHEA:12641"/>
        <dbReference type="ChEBI" id="CHEBI:15378"/>
        <dbReference type="ChEBI" id="CHEBI:18110"/>
        <dbReference type="ChEBI" id="CHEBI:57540"/>
        <dbReference type="ChEBI" id="CHEBI:57945"/>
        <dbReference type="ChEBI" id="CHEBI:58272"/>
        <dbReference type="EC" id="1.1.1.95"/>
    </reaction>
</comment>
<gene>
    <name evidence="17" type="primary">Phgdh</name>
    <name evidence="17" type="ORF">PSIHAE_R09338</name>
</gene>
<protein>
    <recommendedName>
        <fullName evidence="5 13">D-3-phosphoglycerate dehydrogenase</fullName>
        <ecNumber evidence="4 13">1.1.1.95</ecNumber>
    </recommendedName>
</protein>
<evidence type="ECO:0000259" key="16">
    <source>
        <dbReference type="Pfam" id="PF19304"/>
    </source>
</evidence>
<feature type="non-terminal residue" evidence="17">
    <location>
        <position position="1"/>
    </location>
</feature>
<comment type="similarity">
    <text evidence="2 13">Belongs to the D-isomer specific 2-hydroxyacid dehydrogenase family.</text>
</comment>
<dbReference type="NCBIfam" id="TIGR01327">
    <property type="entry name" value="PGDH"/>
    <property type="match status" value="1"/>
</dbReference>
<dbReference type="InterPro" id="IPR029752">
    <property type="entry name" value="D-isomer_DH_CS1"/>
</dbReference>
<dbReference type="SUPFAM" id="SSF52283">
    <property type="entry name" value="Formate/glycerate dehydrogenase catalytic domain-like"/>
    <property type="match status" value="1"/>
</dbReference>
<feature type="non-terminal residue" evidence="17">
    <location>
        <position position="529"/>
    </location>
</feature>
<evidence type="ECO:0000256" key="11">
    <source>
        <dbReference type="ARBA" id="ARBA00023299"/>
    </source>
</evidence>
<keyword evidence="11 13" id="KW-0718">Serine biosynthesis</keyword>
<dbReference type="Pfam" id="PF19304">
    <property type="entry name" value="PGDH_inter"/>
    <property type="match status" value="1"/>
</dbReference>
<keyword evidence="6" id="KW-0597">Phosphoprotein</keyword>
<feature type="domain" description="D-isomer specific 2-hydroxyacid dehydrogenase catalytic" evidence="14">
    <location>
        <begin position="9"/>
        <end position="317"/>
    </location>
</feature>
<dbReference type="InterPro" id="IPR006140">
    <property type="entry name" value="D-isomer_DH_NAD-bd"/>
</dbReference>
<keyword evidence="10 13" id="KW-0520">NAD</keyword>
<dbReference type="InterPro" id="IPR045626">
    <property type="entry name" value="PGDH_ASB_dom"/>
</dbReference>
<dbReference type="FunFam" id="3.40.50.720:FF:000021">
    <property type="entry name" value="D-3-phosphoglycerate dehydrogenase"/>
    <property type="match status" value="1"/>
</dbReference>